<evidence type="ECO:0000256" key="4">
    <source>
        <dbReference type="RuleBase" id="RU003633"/>
    </source>
</evidence>
<evidence type="ECO:0000256" key="1">
    <source>
        <dbReference type="ARBA" id="ARBA00005531"/>
    </source>
</evidence>
<dbReference type="EMBL" id="OZ019902">
    <property type="protein sequence ID" value="CAK9194206.1"/>
    <property type="molecule type" value="Genomic_DNA"/>
</dbReference>
<evidence type="ECO:0000256" key="3">
    <source>
        <dbReference type="ARBA" id="ARBA00023315"/>
    </source>
</evidence>
<dbReference type="InterPro" id="IPR011141">
    <property type="entry name" value="Polyketide_synthase_type-III"/>
</dbReference>
<protein>
    <recommendedName>
        <fullName evidence="9">Chalcone synthase</fullName>
    </recommendedName>
</protein>
<dbReference type="SUPFAM" id="SSF53901">
    <property type="entry name" value="Thiolase-like"/>
    <property type="match status" value="2"/>
</dbReference>
<sequence length="328" mass="35737">MQIDKRHMVVRRELLEENPSIASYMDNSMNARHQVVMEWVPKLAKEAAEKAIKEWGRSVSEITHIVMATTSVVNMPGVDLLVAKSLGLSPKVRRVMLYQTGCWGGAAALRVAKDLAENNKGARVLIVCSECTAIFFRAPSEEYLDGLVGQGLFGDGAAAVVVGSDPIPEVEHPLFEIQWSGEMVVPDSETAIDGHLMEAGMYYHLRPEIPKLISKSIEEFVGDARAQAENKECNELFWAVHPGGVAILNQIENQLALVSEKLTASREILRNYGNMASACVLFVLDQIRNKSIKAGASTTGEGKEFGLLIGIGPGLTMECCVLKSVALN</sequence>
<proteinExistence type="inferred from homology"/>
<dbReference type="PIRSF" id="PIRSF000451">
    <property type="entry name" value="PKS_III"/>
    <property type="match status" value="1"/>
</dbReference>
<feature type="domain" description="Chalcone/stilbene synthase C-terminal" evidence="6">
    <location>
        <begin position="177"/>
        <end position="325"/>
    </location>
</feature>
<feature type="domain" description="Chalcone/stilbene synthase N-terminal" evidence="5">
    <location>
        <begin position="3"/>
        <end position="166"/>
    </location>
</feature>
<dbReference type="Pfam" id="PF02797">
    <property type="entry name" value="Chal_sti_synt_C"/>
    <property type="match status" value="1"/>
</dbReference>
<dbReference type="CDD" id="cd00831">
    <property type="entry name" value="CHS_like"/>
    <property type="match status" value="1"/>
</dbReference>
<evidence type="ECO:0008006" key="9">
    <source>
        <dbReference type="Google" id="ProtNLM"/>
    </source>
</evidence>
<evidence type="ECO:0000313" key="7">
    <source>
        <dbReference type="EMBL" id="CAK9194206.1"/>
    </source>
</evidence>
<evidence type="ECO:0000259" key="6">
    <source>
        <dbReference type="Pfam" id="PF02797"/>
    </source>
</evidence>
<dbReference type="Proteomes" id="UP001497512">
    <property type="component" value="Chromosome 10"/>
</dbReference>
<dbReference type="InterPro" id="IPR001099">
    <property type="entry name" value="Chalcone/stilbene_synt_N"/>
</dbReference>
<reference evidence="7" key="1">
    <citation type="submission" date="2024-02" db="EMBL/GenBank/DDBJ databases">
        <authorList>
            <consortium name="ELIXIR-Norway"/>
            <consortium name="Elixir Norway"/>
        </authorList>
    </citation>
    <scope>NUCLEOTIDE SEQUENCE</scope>
</reference>
<organism evidence="7 8">
    <name type="scientific">Sphagnum troendelagicum</name>
    <dbReference type="NCBI Taxonomy" id="128251"/>
    <lineage>
        <taxon>Eukaryota</taxon>
        <taxon>Viridiplantae</taxon>
        <taxon>Streptophyta</taxon>
        <taxon>Embryophyta</taxon>
        <taxon>Bryophyta</taxon>
        <taxon>Sphagnophytina</taxon>
        <taxon>Sphagnopsida</taxon>
        <taxon>Sphagnales</taxon>
        <taxon>Sphagnaceae</taxon>
        <taxon>Sphagnum</taxon>
    </lineage>
</organism>
<keyword evidence="3 4" id="KW-0012">Acyltransferase</keyword>
<accession>A0ABP0TDZ8</accession>
<dbReference type="PANTHER" id="PTHR11877:SF14">
    <property type="entry name" value="CHALCONE SYNTHASE"/>
    <property type="match status" value="1"/>
</dbReference>
<dbReference type="InterPro" id="IPR012328">
    <property type="entry name" value="Chalcone/stilbene_synt_C"/>
</dbReference>
<comment type="similarity">
    <text evidence="1 4">Belongs to the thiolase-like superfamily. Chalcone/stilbene synthases family.</text>
</comment>
<evidence type="ECO:0000313" key="8">
    <source>
        <dbReference type="Proteomes" id="UP001497512"/>
    </source>
</evidence>
<name>A0ABP0TDZ8_9BRYO</name>
<evidence type="ECO:0000256" key="2">
    <source>
        <dbReference type="ARBA" id="ARBA00022679"/>
    </source>
</evidence>
<dbReference type="PANTHER" id="PTHR11877">
    <property type="entry name" value="HYDROXYMETHYLGLUTARYL-COA SYNTHASE"/>
    <property type="match status" value="1"/>
</dbReference>
<keyword evidence="8" id="KW-1185">Reference proteome</keyword>
<evidence type="ECO:0000259" key="5">
    <source>
        <dbReference type="Pfam" id="PF00195"/>
    </source>
</evidence>
<keyword evidence="2 4" id="KW-0808">Transferase</keyword>
<dbReference type="Gene3D" id="3.40.47.10">
    <property type="match status" value="2"/>
</dbReference>
<dbReference type="Pfam" id="PF00195">
    <property type="entry name" value="Chal_sti_synt_N"/>
    <property type="match status" value="1"/>
</dbReference>
<dbReference type="InterPro" id="IPR016039">
    <property type="entry name" value="Thiolase-like"/>
</dbReference>
<gene>
    <name evidence="7" type="ORF">CSSPTR1EN2_LOCUS2410</name>
</gene>